<feature type="transmembrane region" description="Helical" evidence="1">
    <location>
        <begin position="334"/>
        <end position="353"/>
    </location>
</feature>
<dbReference type="InterPro" id="IPR001036">
    <property type="entry name" value="Acrflvin-R"/>
</dbReference>
<dbReference type="Pfam" id="PF00873">
    <property type="entry name" value="ACR_tran"/>
    <property type="match status" value="1"/>
</dbReference>
<feature type="transmembrane region" description="Helical" evidence="1">
    <location>
        <begin position="676"/>
        <end position="699"/>
    </location>
</feature>
<keyword evidence="1" id="KW-0472">Membrane</keyword>
<keyword evidence="1" id="KW-1133">Transmembrane helix</keyword>
<dbReference type="PROSITE" id="PS51257">
    <property type="entry name" value="PROKAR_LIPOPROTEIN"/>
    <property type="match status" value="1"/>
</dbReference>
<dbReference type="GO" id="GO:0022857">
    <property type="term" value="F:transmembrane transporter activity"/>
    <property type="evidence" value="ECO:0007669"/>
    <property type="project" value="InterPro"/>
</dbReference>
<feature type="transmembrane region" description="Helical" evidence="1">
    <location>
        <begin position="583"/>
        <end position="601"/>
    </location>
</feature>
<reference evidence="3" key="1">
    <citation type="journal article" date="2017" name="Proc. Natl. Acad. Sci. U.S.A.">
        <title>Simulation of Deepwater Horizon oil plume reveals substrate specialization within a complex community of hydrocarbon-degraders.</title>
        <authorList>
            <person name="Hu P."/>
            <person name="Dubinsky E.A."/>
            <person name="Probst A.J."/>
            <person name="Wang J."/>
            <person name="Sieber C.M.K."/>
            <person name="Tom L.M."/>
            <person name="Gardinali P."/>
            <person name="Banfield J.F."/>
            <person name="Atlas R.M."/>
            <person name="Andersen G.L."/>
        </authorList>
    </citation>
    <scope>NUCLEOTIDE SEQUENCE [LARGE SCALE GENOMIC DNA]</scope>
</reference>
<feature type="transmembrane region" description="Helical" evidence="1">
    <location>
        <begin position="650"/>
        <end position="670"/>
    </location>
</feature>
<sequence>MKSRFFLIFLVLILISGCKKNYISTDQDIFFPKNVSSFIKTFESFELGMWNYVVVDSSADVETLCSDLKAIQDTYFEKLMCAPELSDHLPLLQSYLTDQFHFNMAPKALELNEKSTIEMSKLSFLMGEQGQKLLELTRIDPMNYKEQFFEKIKKLSSDDFKWKKGVLTHVSDGRSVIPVQFAYSPNNFKKTDKLYKLLKKYNAVLIGRHQGFYGNRGQIEKDLKLVTMSTIVLIILFLSFLYFYKLHSVILLFIPISFGVVTACLSIISIYGSIHGLTLSFGVGIVGLSLDYGIHALMGENSKRVWSSNLFGLLTTAIVFIVFYFSQVPLLKQMMLFSVIGLVVSFVATKIFVKKMKVRSDFKIGFGISKKFLLVAMIPLLCILSLPFIHLNFDFNRFDYIDSEAKPVRDWFYKSWSKDKLFFKLYKKTAIDNLFLDFDKTRDIPINRESIASYLPNSAIQKKNYASWQELFLLPKKQLVSSEKLYAPFFNNLDASMESPLKRASTPKYLKHLVNEDSYISLWFSSKDSFGEQLKKRVEGIVSLSDIFLNFSKNISHELLILTPITLFSIFIILLIRYRSLTHSLMCLFPFVFSLGLYLLVQRMFSFPISFMSIIGVFLIYGLSVDYGIFSTDYYKDADVYKFDLNSCLFISWLSSIIGFLPLVLCSHNVLRDLGLAIVIGLVGIWFSTFYVLPSFYTWRNNEN</sequence>
<proteinExistence type="predicted"/>
<feature type="transmembrane region" description="Helical" evidence="1">
    <location>
        <begin position="250"/>
        <end position="271"/>
    </location>
</feature>
<evidence type="ECO:0000313" key="3">
    <source>
        <dbReference type="Proteomes" id="UP000196531"/>
    </source>
</evidence>
<comment type="caution">
    <text evidence="2">The sequence shown here is derived from an EMBL/GenBank/DDBJ whole genome shotgun (WGS) entry which is preliminary data.</text>
</comment>
<evidence type="ECO:0000313" key="2">
    <source>
        <dbReference type="EMBL" id="OUR99669.1"/>
    </source>
</evidence>
<dbReference type="Gene3D" id="1.20.1640.10">
    <property type="entry name" value="Multidrug efflux transporter AcrB transmembrane domain"/>
    <property type="match status" value="2"/>
</dbReference>
<evidence type="ECO:0000256" key="1">
    <source>
        <dbReference type="SAM" id="Phobius"/>
    </source>
</evidence>
<feature type="transmembrane region" description="Helical" evidence="1">
    <location>
        <begin position="225"/>
        <end position="243"/>
    </location>
</feature>
<organism evidence="2 3">
    <name type="scientific">Halobacteriovorax marinus</name>
    <dbReference type="NCBI Taxonomy" id="97084"/>
    <lineage>
        <taxon>Bacteria</taxon>
        <taxon>Pseudomonadati</taxon>
        <taxon>Bdellovibrionota</taxon>
        <taxon>Bacteriovoracia</taxon>
        <taxon>Bacteriovoracales</taxon>
        <taxon>Halobacteriovoraceae</taxon>
        <taxon>Halobacteriovorax</taxon>
    </lineage>
</organism>
<feature type="transmembrane region" description="Helical" evidence="1">
    <location>
        <begin position="373"/>
        <end position="393"/>
    </location>
</feature>
<dbReference type="EMBL" id="MAAO01000002">
    <property type="protein sequence ID" value="OUR99669.1"/>
    <property type="molecule type" value="Genomic_DNA"/>
</dbReference>
<gene>
    <name evidence="2" type="ORF">A9Q84_01200</name>
</gene>
<dbReference type="SUPFAM" id="SSF82866">
    <property type="entry name" value="Multidrug efflux transporter AcrB transmembrane domain"/>
    <property type="match status" value="2"/>
</dbReference>
<evidence type="ECO:0008006" key="4">
    <source>
        <dbReference type="Google" id="ProtNLM"/>
    </source>
</evidence>
<name>A0A1Y5FC52_9BACT</name>
<feature type="transmembrane region" description="Helical" evidence="1">
    <location>
        <begin position="607"/>
        <end position="629"/>
    </location>
</feature>
<keyword evidence="1" id="KW-0812">Transmembrane</keyword>
<feature type="transmembrane region" description="Helical" evidence="1">
    <location>
        <begin position="559"/>
        <end position="576"/>
    </location>
</feature>
<dbReference type="AlphaFoldDB" id="A0A1Y5FC52"/>
<feature type="transmembrane region" description="Helical" evidence="1">
    <location>
        <begin position="310"/>
        <end position="328"/>
    </location>
</feature>
<feature type="transmembrane region" description="Helical" evidence="1">
    <location>
        <begin position="277"/>
        <end position="298"/>
    </location>
</feature>
<accession>A0A1Y5FC52</accession>
<protein>
    <recommendedName>
        <fullName evidence="4">Membrane transport protein MMPL domain-containing protein</fullName>
    </recommendedName>
</protein>
<dbReference type="GO" id="GO:0016020">
    <property type="term" value="C:membrane"/>
    <property type="evidence" value="ECO:0007669"/>
    <property type="project" value="InterPro"/>
</dbReference>
<dbReference type="Proteomes" id="UP000196531">
    <property type="component" value="Unassembled WGS sequence"/>
</dbReference>